<comment type="caution">
    <text evidence="1">The sequence shown here is derived from an EMBL/GenBank/DDBJ whole genome shotgun (WGS) entry which is preliminary data.</text>
</comment>
<keyword evidence="2" id="KW-1185">Reference proteome</keyword>
<protein>
    <submittedName>
        <fullName evidence="1">Uncharacterized protein</fullName>
    </submittedName>
</protein>
<reference evidence="1" key="1">
    <citation type="submission" date="2022-02" db="EMBL/GenBank/DDBJ databases">
        <title>Atlantic sturgeon de novo genome assembly.</title>
        <authorList>
            <person name="Stock M."/>
            <person name="Klopp C."/>
            <person name="Guiguen Y."/>
            <person name="Cabau C."/>
            <person name="Parinello H."/>
            <person name="Santidrian Yebra-Pimentel E."/>
            <person name="Kuhl H."/>
            <person name="Dirks R.P."/>
            <person name="Guessner J."/>
            <person name="Wuertz S."/>
            <person name="Du K."/>
            <person name="Schartl M."/>
        </authorList>
    </citation>
    <scope>NUCLEOTIDE SEQUENCE</scope>
    <source>
        <strain evidence="1">STURGEONOMICS-FGT-2020</strain>
        <tissue evidence="1">Whole blood</tissue>
    </source>
</reference>
<organism evidence="1 2">
    <name type="scientific">Acipenser oxyrinchus oxyrinchus</name>
    <dbReference type="NCBI Taxonomy" id="40147"/>
    <lineage>
        <taxon>Eukaryota</taxon>
        <taxon>Metazoa</taxon>
        <taxon>Chordata</taxon>
        <taxon>Craniata</taxon>
        <taxon>Vertebrata</taxon>
        <taxon>Euteleostomi</taxon>
        <taxon>Actinopterygii</taxon>
        <taxon>Chondrostei</taxon>
        <taxon>Acipenseriformes</taxon>
        <taxon>Acipenseridae</taxon>
        <taxon>Acipenser</taxon>
    </lineage>
</organism>
<name>A0AAD8FQ83_ACIOX</name>
<evidence type="ECO:0000313" key="2">
    <source>
        <dbReference type="Proteomes" id="UP001230051"/>
    </source>
</evidence>
<dbReference type="Proteomes" id="UP001230051">
    <property type="component" value="Unassembled WGS sequence"/>
</dbReference>
<dbReference type="AlphaFoldDB" id="A0AAD8FQ83"/>
<accession>A0AAD8FQ83</accession>
<dbReference type="EMBL" id="JAGXEW010000119">
    <property type="protein sequence ID" value="KAK1146842.1"/>
    <property type="molecule type" value="Genomic_DNA"/>
</dbReference>
<proteinExistence type="predicted"/>
<evidence type="ECO:0000313" key="1">
    <source>
        <dbReference type="EMBL" id="KAK1146842.1"/>
    </source>
</evidence>
<sequence>MQRELETLPATLHTMKTQVHSEVGQWLKQYLSETEGLLRRWWSGRSCRLRCRSWRAGSWRDCLRREHTESRTPSNGALHRRHLAPGWCGRSHRAGCAQDSAALLICTELMGSDW</sequence>
<gene>
    <name evidence="1" type="ORF">AOXY_G35741</name>
</gene>